<sequence>MKVTKMISRKMAGGMLLGFLAVAGMVMGSQGSMTVYAAEELQGNGTADDPYVITGSEDLWQFAEIVDKSEDRNECAKVADGVTQIDTTVRGEETDLTWNPIGDPTISYKGIFDGNGTEITIHVDRESDTHAGLFGILGSSGEIRNVTTAGSVKGKFYVGGICGEANGAKIVNCNNKADVTAGDSYAGGLVGYALGAQIESDTSISNTGAITGAKSVGGLVGAGYNSTDITAHEGITNSGSVTATSDADNVGGLVGYASAMFIQANGDISNDGKIHNAANGDYRGTGGLIGYGEQVSLISQNGRIQNYGEVTAAIKGVGGIVGFLENTGARYPVQAAKGIFNMGKITGKTSVGGLLGESACYLPMTSTEGFMFNAGDVEGNGDNVGGVIGKMATKTDSGNYGNIGNVKNTGKYTGGVIGLWNITSSSLENTFNAGNVEVTGEDATDVGGIVGKFMGVNIKNCFHTTEYPLIGNGEDEKEEITGKISNCYCMEKNTSPWNGEITKTMEEFSSGEVAYLLDGSGEDRNQNLFWGQNIGTDKAPILRGKTVYQDGSTYSNTAGHLYGDPQYAWNESDMSFTAYRQCQRCDYKDTETVTATYTEEEAGCDTSGKRDYRAEFTNPAFEVQTKTVILNPLGHDYDEPQYTWNESEMSCTASRICKRCKKAENETVTTTYTEEKAGCETSGKRDYRAEFTNPVFEVQTKTVILNPLGHDTTDVVWPKDEKVHWKDCKNECGKKLEQAEHTFKTVIDRQATESTEGSSHEECNVCGYQKAAVVIPVIKKEETISGQPSDSSKNDQTTTDKNNQTADTLTVGQVVVNQADGASYTIKKNSDNVYEVEYKAPKNKKQTKIVVPDTIKINGVTYKVTSIAKNAFKNNKKLKTVTIGKNVSKIGANVFTACKKLKTITIKSTKLTAKTLSKSTFKGITKATTIKVPKKKLSAYKKLFKSRGLSSKIKVKAY</sequence>
<gene>
    <name evidence="2" type="ORF">H8S17_04900</name>
</gene>
<organism evidence="2 3">
    <name type="scientific">Roseburia zhanii</name>
    <dbReference type="NCBI Taxonomy" id="2763064"/>
    <lineage>
        <taxon>Bacteria</taxon>
        <taxon>Bacillati</taxon>
        <taxon>Bacillota</taxon>
        <taxon>Clostridia</taxon>
        <taxon>Lachnospirales</taxon>
        <taxon>Lachnospiraceae</taxon>
        <taxon>Roseburia</taxon>
    </lineage>
</organism>
<dbReference type="Gene3D" id="3.80.10.10">
    <property type="entry name" value="Ribonuclease Inhibitor"/>
    <property type="match status" value="1"/>
</dbReference>
<dbReference type="Pfam" id="PF13306">
    <property type="entry name" value="LRR_5"/>
    <property type="match status" value="1"/>
</dbReference>
<evidence type="ECO:0000313" key="3">
    <source>
        <dbReference type="Proteomes" id="UP000606720"/>
    </source>
</evidence>
<dbReference type="InterPro" id="IPR032675">
    <property type="entry name" value="LRR_dom_sf"/>
</dbReference>
<comment type="caution">
    <text evidence="2">The sequence shown here is derived from an EMBL/GenBank/DDBJ whole genome shotgun (WGS) entry which is preliminary data.</text>
</comment>
<protein>
    <submittedName>
        <fullName evidence="2">Leucine-rich repeat protein</fullName>
    </submittedName>
</protein>
<feature type="region of interest" description="Disordered" evidence="1">
    <location>
        <begin position="782"/>
        <end position="806"/>
    </location>
</feature>
<dbReference type="Proteomes" id="UP000606720">
    <property type="component" value="Unassembled WGS sequence"/>
</dbReference>
<name>A0A923RSE4_9FIRM</name>
<proteinExistence type="predicted"/>
<reference evidence="2" key="1">
    <citation type="submission" date="2020-08" db="EMBL/GenBank/DDBJ databases">
        <title>Genome public.</title>
        <authorList>
            <person name="Liu C."/>
            <person name="Sun Q."/>
        </authorList>
    </citation>
    <scope>NUCLEOTIDE SEQUENCE</scope>
    <source>
        <strain evidence="2">BX1005</strain>
    </source>
</reference>
<feature type="compositionally biased region" description="Low complexity" evidence="1">
    <location>
        <begin position="794"/>
        <end position="806"/>
    </location>
</feature>
<dbReference type="SUPFAM" id="SSF52058">
    <property type="entry name" value="L domain-like"/>
    <property type="match status" value="1"/>
</dbReference>
<keyword evidence="3" id="KW-1185">Reference proteome</keyword>
<evidence type="ECO:0000256" key="1">
    <source>
        <dbReference type="SAM" id="MobiDB-lite"/>
    </source>
</evidence>
<dbReference type="AlphaFoldDB" id="A0A923RSE4"/>
<dbReference type="EMBL" id="JACOPH010000002">
    <property type="protein sequence ID" value="MBC5713557.1"/>
    <property type="molecule type" value="Genomic_DNA"/>
</dbReference>
<dbReference type="Gene3D" id="2.160.20.110">
    <property type="match status" value="2"/>
</dbReference>
<evidence type="ECO:0000313" key="2">
    <source>
        <dbReference type="EMBL" id="MBC5713557.1"/>
    </source>
</evidence>
<accession>A0A923RSE4</accession>
<dbReference type="InterPro" id="IPR026906">
    <property type="entry name" value="LRR_5"/>
</dbReference>